<dbReference type="AlphaFoldDB" id="A0A6A1UUP5"/>
<accession>A0A6A1UUP5</accession>
<sequence>MKELEQAQALVTEAGLYSHPACLANLIDFSAMWSFGSLAPAQAMFKETTARARASRCVEEGGEGDGYGVASKGAEVPGRVLKLGFDCEGGFVGVAHQVFNEMTKKETYRS</sequence>
<evidence type="ECO:0000313" key="2">
    <source>
        <dbReference type="Proteomes" id="UP000516437"/>
    </source>
</evidence>
<reference evidence="1 2" key="1">
    <citation type="journal article" date="2019" name="Plant Biotechnol. J.">
        <title>The red bayberry genome and genetic basis of sex determination.</title>
        <authorList>
            <person name="Jia H.M."/>
            <person name="Jia H.J."/>
            <person name="Cai Q.L."/>
            <person name="Wang Y."/>
            <person name="Zhao H.B."/>
            <person name="Yang W.F."/>
            <person name="Wang G.Y."/>
            <person name="Li Y.H."/>
            <person name="Zhan D.L."/>
            <person name="Shen Y.T."/>
            <person name="Niu Q.F."/>
            <person name="Chang L."/>
            <person name="Qiu J."/>
            <person name="Zhao L."/>
            <person name="Xie H.B."/>
            <person name="Fu W.Y."/>
            <person name="Jin J."/>
            <person name="Li X.W."/>
            <person name="Jiao Y."/>
            <person name="Zhou C.C."/>
            <person name="Tu T."/>
            <person name="Chai C.Y."/>
            <person name="Gao J.L."/>
            <person name="Fan L.J."/>
            <person name="van de Weg E."/>
            <person name="Wang J.Y."/>
            <person name="Gao Z.S."/>
        </authorList>
    </citation>
    <scope>NUCLEOTIDE SEQUENCE [LARGE SCALE GENOMIC DNA]</scope>
    <source>
        <tissue evidence="1">Leaves</tissue>
    </source>
</reference>
<proteinExistence type="predicted"/>
<name>A0A6A1UUP5_9ROSI</name>
<keyword evidence="2" id="KW-1185">Reference proteome</keyword>
<gene>
    <name evidence="1" type="ORF">CJ030_MR8G027628</name>
</gene>
<dbReference type="EMBL" id="RXIC02000026">
    <property type="protein sequence ID" value="KAB1203856.1"/>
    <property type="molecule type" value="Genomic_DNA"/>
</dbReference>
<evidence type="ECO:0000313" key="1">
    <source>
        <dbReference type="EMBL" id="KAB1203856.1"/>
    </source>
</evidence>
<comment type="caution">
    <text evidence="1">The sequence shown here is derived from an EMBL/GenBank/DDBJ whole genome shotgun (WGS) entry which is preliminary data.</text>
</comment>
<protein>
    <submittedName>
        <fullName evidence="1">Uncharacterized protein</fullName>
    </submittedName>
</protein>
<dbReference type="Proteomes" id="UP000516437">
    <property type="component" value="Chromosome 8"/>
</dbReference>
<organism evidence="1 2">
    <name type="scientific">Morella rubra</name>
    <name type="common">Chinese bayberry</name>
    <dbReference type="NCBI Taxonomy" id="262757"/>
    <lineage>
        <taxon>Eukaryota</taxon>
        <taxon>Viridiplantae</taxon>
        <taxon>Streptophyta</taxon>
        <taxon>Embryophyta</taxon>
        <taxon>Tracheophyta</taxon>
        <taxon>Spermatophyta</taxon>
        <taxon>Magnoliopsida</taxon>
        <taxon>eudicotyledons</taxon>
        <taxon>Gunneridae</taxon>
        <taxon>Pentapetalae</taxon>
        <taxon>rosids</taxon>
        <taxon>fabids</taxon>
        <taxon>Fagales</taxon>
        <taxon>Myricaceae</taxon>
        <taxon>Morella</taxon>
    </lineage>
</organism>